<keyword evidence="3 5" id="KW-0378">Hydrolase</keyword>
<proteinExistence type="inferred from homology"/>
<dbReference type="GO" id="GO:0009117">
    <property type="term" value="P:nucleotide metabolic process"/>
    <property type="evidence" value="ECO:0007669"/>
    <property type="project" value="UniProtKB-KW"/>
</dbReference>
<dbReference type="NCBIfam" id="TIGR00172">
    <property type="entry name" value="maf"/>
    <property type="match status" value="1"/>
</dbReference>
<dbReference type="AlphaFoldDB" id="A0A846ZJC7"/>
<dbReference type="Proteomes" id="UP000541636">
    <property type="component" value="Unassembled WGS sequence"/>
</dbReference>
<keyword evidence="4 5" id="KW-0546">Nucleotide metabolism</keyword>
<dbReference type="CDD" id="cd00555">
    <property type="entry name" value="Maf"/>
    <property type="match status" value="1"/>
</dbReference>
<accession>A0A846ZJC7</accession>
<protein>
    <recommendedName>
        <fullName evidence="5">7-methyl-GTP pyrophosphatase</fullName>
        <shortName evidence="5">m(7)GTP pyrophosphatase</shortName>
        <ecNumber evidence="5">3.6.1.-</ecNumber>
    </recommendedName>
</protein>
<dbReference type="HAMAP" id="MF_00528">
    <property type="entry name" value="Maf"/>
    <property type="match status" value="1"/>
</dbReference>
<comment type="cofactor">
    <cofactor evidence="5">
        <name>a divalent metal cation</name>
        <dbReference type="ChEBI" id="CHEBI:60240"/>
    </cofactor>
</comment>
<comment type="caution">
    <text evidence="6">The sequence shown here is derived from an EMBL/GenBank/DDBJ whole genome shotgun (WGS) entry which is preliminary data.</text>
</comment>
<comment type="subcellular location">
    <subcellularLocation>
        <location evidence="1 5">Cytoplasm</location>
    </subcellularLocation>
</comment>
<feature type="site" description="Important for substrate specificity" evidence="5">
    <location>
        <position position="160"/>
    </location>
</feature>
<evidence type="ECO:0000256" key="5">
    <source>
        <dbReference type="HAMAP-Rule" id="MF_00528"/>
    </source>
</evidence>
<keyword evidence="7" id="KW-1185">Reference proteome</keyword>
<feature type="site" description="Important for substrate specificity" evidence="5">
    <location>
        <position position="14"/>
    </location>
</feature>
<evidence type="ECO:0000256" key="1">
    <source>
        <dbReference type="ARBA" id="ARBA00004496"/>
    </source>
</evidence>
<comment type="catalytic activity">
    <reaction evidence="5">
        <text>N(7)-methyl-GTP + H2O = N(7)-methyl-GMP + diphosphate + H(+)</text>
        <dbReference type="Rhea" id="RHEA:58744"/>
        <dbReference type="ChEBI" id="CHEBI:15377"/>
        <dbReference type="ChEBI" id="CHEBI:15378"/>
        <dbReference type="ChEBI" id="CHEBI:33019"/>
        <dbReference type="ChEBI" id="CHEBI:58285"/>
        <dbReference type="ChEBI" id="CHEBI:87133"/>
    </reaction>
</comment>
<organism evidence="6 7">
    <name type="scientific">Oleiagrimonas citrea</name>
    <dbReference type="NCBI Taxonomy" id="1665687"/>
    <lineage>
        <taxon>Bacteria</taxon>
        <taxon>Pseudomonadati</taxon>
        <taxon>Pseudomonadota</taxon>
        <taxon>Gammaproteobacteria</taxon>
        <taxon>Lysobacterales</taxon>
        <taxon>Rhodanobacteraceae</taxon>
        <taxon>Oleiagrimonas</taxon>
    </lineage>
</organism>
<comment type="function">
    <text evidence="5">Nucleoside triphosphate pyrophosphatase that hydrolyzes 7-methyl-GTP (m(7)GTP). May have a dual role in cell division arrest and in preventing the incorporation of modified nucleotides into cellular nucleic acids.</text>
</comment>
<name>A0A846ZJC7_9GAMM</name>
<evidence type="ECO:0000313" key="7">
    <source>
        <dbReference type="Proteomes" id="UP000541636"/>
    </source>
</evidence>
<evidence type="ECO:0000256" key="3">
    <source>
        <dbReference type="ARBA" id="ARBA00022801"/>
    </source>
</evidence>
<dbReference type="PIRSF" id="PIRSF006305">
    <property type="entry name" value="Maf"/>
    <property type="match status" value="1"/>
</dbReference>
<evidence type="ECO:0000256" key="4">
    <source>
        <dbReference type="ARBA" id="ARBA00023080"/>
    </source>
</evidence>
<dbReference type="InterPro" id="IPR003697">
    <property type="entry name" value="Maf-like"/>
</dbReference>
<gene>
    <name evidence="6" type="primary">maf</name>
    <name evidence="6" type="ORF">HF690_01835</name>
</gene>
<dbReference type="EC" id="3.6.1.-" evidence="5"/>
<keyword evidence="2 5" id="KW-0963">Cytoplasm</keyword>
<feature type="active site" description="Proton acceptor" evidence="5">
    <location>
        <position position="73"/>
    </location>
</feature>
<dbReference type="GO" id="GO:0047429">
    <property type="term" value="F:nucleoside triphosphate diphosphatase activity"/>
    <property type="evidence" value="ECO:0007669"/>
    <property type="project" value="InterPro"/>
</dbReference>
<feature type="site" description="Important for substrate specificity" evidence="5">
    <location>
        <position position="74"/>
    </location>
</feature>
<sequence>MNPPRIVLASTSRYRADLLRRLLDDFTCIAPGIDEIARTGESPADRAVRLAADKTRAVADRPDMADALVIGSDQVAELNGVVLDKPGDNATAHAQLAASSGRCVHFHTAVCVIAPRDGNRREHSFLDRTVVQFRPLDAATIARYIERERPLDCAGSFKCEGLGISLFERVETHDPTALIGLPLIALARTLRDCGVTLP</sequence>
<reference evidence="6 7" key="1">
    <citation type="journal article" date="2017" name="Int. J. Syst. Evol. Microbiol.">
        <title>Oleiagrimonas citrea sp. nov., a marine bacterium isolated from tidal flat sediment and emended description of the genus Oleiagrimonas Fang et al. 2015 and Oleiagrimonas soli.</title>
        <authorList>
            <person name="Yang S.H."/>
            <person name="Seo H.S."/>
            <person name="Seong C.N."/>
            <person name="Kwon K.K."/>
        </authorList>
    </citation>
    <scope>NUCLEOTIDE SEQUENCE [LARGE SCALE GENOMIC DNA]</scope>
    <source>
        <strain evidence="6 7">MEBiC09124</strain>
    </source>
</reference>
<dbReference type="RefSeq" id="WP_168608249.1">
    <property type="nucleotide sequence ID" value="NZ_JAAZQD010000001.1"/>
</dbReference>
<dbReference type="SUPFAM" id="SSF52972">
    <property type="entry name" value="ITPase-like"/>
    <property type="match status" value="1"/>
</dbReference>
<comment type="caution">
    <text evidence="5">Lacks conserved residue(s) required for the propagation of feature annotation.</text>
</comment>
<evidence type="ECO:0000313" key="6">
    <source>
        <dbReference type="EMBL" id="NKZ37693.1"/>
    </source>
</evidence>
<dbReference type="InterPro" id="IPR029001">
    <property type="entry name" value="ITPase-like_fam"/>
</dbReference>
<dbReference type="GO" id="GO:0005737">
    <property type="term" value="C:cytoplasm"/>
    <property type="evidence" value="ECO:0007669"/>
    <property type="project" value="UniProtKB-SubCell"/>
</dbReference>
<dbReference type="EMBL" id="JAAZQD010000001">
    <property type="protein sequence ID" value="NKZ37693.1"/>
    <property type="molecule type" value="Genomic_DNA"/>
</dbReference>
<evidence type="ECO:0000256" key="2">
    <source>
        <dbReference type="ARBA" id="ARBA00022490"/>
    </source>
</evidence>
<dbReference type="Gene3D" id="3.90.950.10">
    <property type="match status" value="1"/>
</dbReference>
<dbReference type="PANTHER" id="PTHR43213:SF10">
    <property type="entry name" value="7-METHYL-GTP PYROPHOSPHATASE"/>
    <property type="match status" value="1"/>
</dbReference>
<dbReference type="PANTHER" id="PTHR43213">
    <property type="entry name" value="BIFUNCTIONAL DTTP/UTP PYROPHOSPHATASE/METHYLTRANSFERASE PROTEIN-RELATED"/>
    <property type="match status" value="1"/>
</dbReference>
<dbReference type="Pfam" id="PF02545">
    <property type="entry name" value="Maf"/>
    <property type="match status" value="1"/>
</dbReference>
<comment type="similarity">
    <text evidence="5">Belongs to the Maf family. YceF subfamily.</text>
</comment>